<sequence length="663" mass="78252">MIKYLLNNLINYSINLDWKIINKNNMNQIKKKISFIDQINQKISIYELVSQAAGLSLKKKGKNFMSLCPFHEEKTPSFSVSPEKNIAVCMACHEGGSPTAFWAKLKKITLESAAHELNYKFNLKILNTPQDYVQNKLISILEYTQDFFKSALQYILHNIEDHYASDYLLKKRKLTLELINKFHLGYAHVHPQALQNHLLHKGFKIEDLLTLGLVSKSQNSSEEYYSFFRDRIMFPLTNSNGKIIGFTGRSLKDNPNIIKYLFNNNTILFKKTNVLYNLFESLEFIKQKQNVILCEGIFDVIAFYKVNIYNTIATLGTKLTLEHITLLKKNTNKITIAFDGDEPGIEATYKAAELLIKHKMRVFIWHPPDNQDPDEFWSNPDNQKYFNYEKLLQNSQDYVFYMIEKYLEKGLDTTILNKNILNLIKYYDEQTKNDYFRIIYKKYSLFIANDIYNTKIMNLQDYKTLMCQNYFQEIPKPTKSIVSLVEKEILIEILLNPEHLKSIKHDIYDYVVSDINILKLIDQIDIYYQKDASENEIKDGIDLERFMEIYGDFISELSKEFDIYGLFLEIKNNYLFKKKIRIQKSENLTEFYCYLKRHLIDQMRQELKILKNKLQNLSEQIIKTNNKTDNDLTKLILLEIARKQRELLKLKNIGVRDESKNDN</sequence>
<comment type="caution">
    <text evidence="15">The sequence shown here is derived from an EMBL/GenBank/DDBJ whole genome shotgun (WGS) entry which is preliminary data.</text>
</comment>
<evidence type="ECO:0000256" key="7">
    <source>
        <dbReference type="ARBA" id="ARBA00022771"/>
    </source>
</evidence>
<keyword evidence="7 12" id="KW-0863">Zinc-finger</keyword>
<dbReference type="GO" id="GO:0000428">
    <property type="term" value="C:DNA-directed RNA polymerase complex"/>
    <property type="evidence" value="ECO:0007669"/>
    <property type="project" value="UniProtKB-KW"/>
</dbReference>
<keyword evidence="1 12" id="KW-0240">DNA-directed RNA polymerase</keyword>
<evidence type="ECO:0000256" key="6">
    <source>
        <dbReference type="ARBA" id="ARBA00022723"/>
    </source>
</evidence>
<dbReference type="PANTHER" id="PTHR30313:SF2">
    <property type="entry name" value="DNA PRIMASE"/>
    <property type="match status" value="1"/>
</dbReference>
<organism evidence="15 16">
    <name type="scientific">Candidatus Phytoplasma citri</name>
    <dbReference type="NCBI Taxonomy" id="180978"/>
    <lineage>
        <taxon>Bacteria</taxon>
        <taxon>Bacillati</taxon>
        <taxon>Mycoplasmatota</taxon>
        <taxon>Mollicutes</taxon>
        <taxon>Acholeplasmatales</taxon>
        <taxon>Acholeplasmataceae</taxon>
        <taxon>Candidatus Phytoplasma</taxon>
        <taxon>16SrII (Peanut WB group)</taxon>
    </lineage>
</organism>
<dbReference type="Pfam" id="PF01807">
    <property type="entry name" value="Zn_ribbon_DnaG"/>
    <property type="match status" value="1"/>
</dbReference>
<dbReference type="InterPro" id="IPR006295">
    <property type="entry name" value="DNA_primase_DnaG"/>
</dbReference>
<dbReference type="SMART" id="SM00493">
    <property type="entry name" value="TOPRIM"/>
    <property type="match status" value="1"/>
</dbReference>
<comment type="domain">
    <text evidence="12">Contains an N-terminal zinc-binding domain, a central core domain that contains the primase activity, and a C-terminal DnaB-binding domain.</text>
</comment>
<dbReference type="InterPro" id="IPR036977">
    <property type="entry name" value="DNA_primase_Znf_CHC2"/>
</dbReference>
<dbReference type="GO" id="GO:0006269">
    <property type="term" value="P:DNA replication, synthesis of primer"/>
    <property type="evidence" value="ECO:0007669"/>
    <property type="project" value="UniProtKB-UniRule"/>
</dbReference>
<evidence type="ECO:0000256" key="4">
    <source>
        <dbReference type="ARBA" id="ARBA00022695"/>
    </source>
</evidence>
<dbReference type="EMBL" id="MWKN01000055">
    <property type="protein sequence ID" value="OOP58498.1"/>
    <property type="molecule type" value="Genomic_DNA"/>
</dbReference>
<evidence type="ECO:0000256" key="11">
    <source>
        <dbReference type="ARBA" id="ARBA00023163"/>
    </source>
</evidence>
<dbReference type="Gene3D" id="3.90.580.10">
    <property type="entry name" value="Zinc finger, CHC2-type domain"/>
    <property type="match status" value="1"/>
</dbReference>
<dbReference type="Gene3D" id="3.90.980.10">
    <property type="entry name" value="DNA primase, catalytic core, N-terminal domain"/>
    <property type="match status" value="1"/>
</dbReference>
<dbReference type="Proteomes" id="UP000189722">
    <property type="component" value="Unassembled WGS sequence"/>
</dbReference>
<dbReference type="GO" id="GO:0005737">
    <property type="term" value="C:cytoplasm"/>
    <property type="evidence" value="ECO:0007669"/>
    <property type="project" value="TreeGrafter"/>
</dbReference>
<proteinExistence type="inferred from homology"/>
<dbReference type="AlphaFoldDB" id="A0A1S9LZM3"/>
<evidence type="ECO:0000256" key="12">
    <source>
        <dbReference type="HAMAP-Rule" id="MF_00974"/>
    </source>
</evidence>
<keyword evidence="8 12" id="KW-0862">Zinc</keyword>
<accession>A0A1S9LZM3</accession>
<protein>
    <recommendedName>
        <fullName evidence="12">DNA primase</fullName>
        <ecNumber evidence="12">2.7.7.101</ecNumber>
    </recommendedName>
</protein>
<reference evidence="15 16" key="1">
    <citation type="submission" date="2017-02" db="EMBL/GenBank/DDBJ databases">
        <title>A draft genome of 'Candidatus Phytoplasma aurantifolia' the agent of the witches-broom disease of lime.</title>
        <authorList>
            <person name="Foissac X."/>
            <person name="Carle P."/>
        </authorList>
    </citation>
    <scope>NUCLEOTIDE SEQUENCE [LARGE SCALE GENOMIC DNA]</scope>
    <source>
        <strain evidence="15 16">WBDL</strain>
    </source>
</reference>
<dbReference type="STRING" id="180978.B2G44_01820"/>
<dbReference type="CDD" id="cd03364">
    <property type="entry name" value="TOPRIM_DnaG_primases"/>
    <property type="match status" value="1"/>
</dbReference>
<dbReference type="NCBIfam" id="TIGR01391">
    <property type="entry name" value="dnaG"/>
    <property type="match status" value="1"/>
</dbReference>
<dbReference type="SUPFAM" id="SSF56731">
    <property type="entry name" value="DNA primase core"/>
    <property type="match status" value="1"/>
</dbReference>
<gene>
    <name evidence="12" type="primary">dnaG</name>
    <name evidence="15" type="ORF">B2G44_01820</name>
</gene>
<dbReference type="PROSITE" id="PS50880">
    <property type="entry name" value="TOPRIM"/>
    <property type="match status" value="1"/>
</dbReference>
<evidence type="ECO:0000259" key="14">
    <source>
        <dbReference type="PROSITE" id="PS50880"/>
    </source>
</evidence>
<keyword evidence="4 12" id="KW-0548">Nucleotidyltransferase</keyword>
<dbReference type="InterPro" id="IPR030846">
    <property type="entry name" value="DnaG_bac"/>
</dbReference>
<feature type="coiled-coil region" evidence="13">
    <location>
        <begin position="600"/>
        <end position="627"/>
    </location>
</feature>
<keyword evidence="6 12" id="KW-0479">Metal-binding</keyword>
<comment type="function">
    <text evidence="12">RNA polymerase that catalyzes the synthesis of short RNA molecules used as primers for DNA polymerase during DNA replication.</text>
</comment>
<dbReference type="InterPro" id="IPR037068">
    <property type="entry name" value="DNA_primase_core_N_sf"/>
</dbReference>
<evidence type="ECO:0000256" key="1">
    <source>
        <dbReference type="ARBA" id="ARBA00022478"/>
    </source>
</evidence>
<dbReference type="HAMAP" id="MF_00974">
    <property type="entry name" value="DNA_primase_DnaG"/>
    <property type="match status" value="1"/>
</dbReference>
<comment type="similarity">
    <text evidence="12">Belongs to the DnaG primase family.</text>
</comment>
<dbReference type="PANTHER" id="PTHR30313">
    <property type="entry name" value="DNA PRIMASE"/>
    <property type="match status" value="1"/>
</dbReference>
<dbReference type="InterPro" id="IPR002694">
    <property type="entry name" value="Znf_CHC2"/>
</dbReference>
<evidence type="ECO:0000313" key="15">
    <source>
        <dbReference type="EMBL" id="OOP58498.1"/>
    </source>
</evidence>
<feature type="zinc finger region" description="CHC2-type" evidence="12">
    <location>
        <begin position="68"/>
        <end position="92"/>
    </location>
</feature>
<name>A0A1S9LZM3_9MOLU</name>
<dbReference type="GO" id="GO:0003899">
    <property type="term" value="F:DNA-directed RNA polymerase activity"/>
    <property type="evidence" value="ECO:0007669"/>
    <property type="project" value="UniProtKB-UniRule"/>
</dbReference>
<comment type="cofactor">
    <cofactor evidence="12">
        <name>Zn(2+)</name>
        <dbReference type="ChEBI" id="CHEBI:29105"/>
    </cofactor>
    <text evidence="12">Binds 1 zinc ion per monomer.</text>
</comment>
<comment type="catalytic activity">
    <reaction evidence="12">
        <text>ssDNA + n NTP = ssDNA/pppN(pN)n-1 hybrid + (n-1) diphosphate.</text>
        <dbReference type="EC" id="2.7.7.101"/>
    </reaction>
</comment>
<evidence type="ECO:0000256" key="3">
    <source>
        <dbReference type="ARBA" id="ARBA00022679"/>
    </source>
</evidence>
<evidence type="ECO:0000256" key="5">
    <source>
        <dbReference type="ARBA" id="ARBA00022705"/>
    </source>
</evidence>
<evidence type="ECO:0000256" key="10">
    <source>
        <dbReference type="ARBA" id="ARBA00023125"/>
    </source>
</evidence>
<dbReference type="EC" id="2.7.7.101" evidence="12"/>
<keyword evidence="2 12" id="KW-0639">Primosome</keyword>
<feature type="domain" description="Toprim" evidence="14">
    <location>
        <begin position="289"/>
        <end position="368"/>
    </location>
</feature>
<keyword evidence="5 12" id="KW-0235">DNA replication</keyword>
<keyword evidence="13" id="KW-0175">Coiled coil</keyword>
<evidence type="ECO:0000256" key="13">
    <source>
        <dbReference type="SAM" id="Coils"/>
    </source>
</evidence>
<dbReference type="GO" id="GO:0003677">
    <property type="term" value="F:DNA binding"/>
    <property type="evidence" value="ECO:0007669"/>
    <property type="project" value="UniProtKB-KW"/>
</dbReference>
<dbReference type="SUPFAM" id="SSF57783">
    <property type="entry name" value="Zinc beta-ribbon"/>
    <property type="match status" value="1"/>
</dbReference>
<evidence type="ECO:0000256" key="8">
    <source>
        <dbReference type="ARBA" id="ARBA00022833"/>
    </source>
</evidence>
<evidence type="ECO:0000256" key="9">
    <source>
        <dbReference type="ARBA" id="ARBA00022842"/>
    </source>
</evidence>
<dbReference type="InterPro" id="IPR034151">
    <property type="entry name" value="TOPRIM_DnaG_bac"/>
</dbReference>
<keyword evidence="11 12" id="KW-0804">Transcription</keyword>
<dbReference type="GO" id="GO:0008270">
    <property type="term" value="F:zinc ion binding"/>
    <property type="evidence" value="ECO:0007669"/>
    <property type="project" value="UniProtKB-UniRule"/>
</dbReference>
<dbReference type="InterPro" id="IPR013264">
    <property type="entry name" value="DNAG_N"/>
</dbReference>
<dbReference type="Pfam" id="PF08275">
    <property type="entry name" value="DNAG_N"/>
    <property type="match status" value="1"/>
</dbReference>
<dbReference type="GO" id="GO:1990077">
    <property type="term" value="C:primosome complex"/>
    <property type="evidence" value="ECO:0007669"/>
    <property type="project" value="UniProtKB-KW"/>
</dbReference>
<dbReference type="Pfam" id="PF13155">
    <property type="entry name" value="Toprim_2"/>
    <property type="match status" value="1"/>
</dbReference>
<keyword evidence="3 12" id="KW-0808">Transferase</keyword>
<keyword evidence="9" id="KW-0460">Magnesium</keyword>
<evidence type="ECO:0000256" key="2">
    <source>
        <dbReference type="ARBA" id="ARBA00022515"/>
    </source>
</evidence>
<dbReference type="Gene3D" id="3.40.1360.10">
    <property type="match status" value="1"/>
</dbReference>
<dbReference type="InterPro" id="IPR050219">
    <property type="entry name" value="DnaG_primase"/>
</dbReference>
<comment type="subunit">
    <text evidence="12">Monomer. Interacts with DnaB.</text>
</comment>
<dbReference type="SMART" id="SM00400">
    <property type="entry name" value="ZnF_CHCC"/>
    <property type="match status" value="1"/>
</dbReference>
<keyword evidence="10 12" id="KW-0238">DNA-binding</keyword>
<dbReference type="InterPro" id="IPR006171">
    <property type="entry name" value="TOPRIM_dom"/>
</dbReference>
<evidence type="ECO:0000313" key="16">
    <source>
        <dbReference type="Proteomes" id="UP000189722"/>
    </source>
</evidence>